<keyword evidence="1 4" id="KW-0378">Hydrolase</keyword>
<comment type="caution">
    <text evidence="6">The sequence shown here is derived from an EMBL/GenBank/DDBJ whole genome shotgun (WGS) entry which is preliminary data.</text>
</comment>
<evidence type="ECO:0000313" key="7">
    <source>
        <dbReference type="Proteomes" id="UP000630528"/>
    </source>
</evidence>
<dbReference type="InterPro" id="IPR000673">
    <property type="entry name" value="Sig_transdc_resp-reg_Me-estase"/>
</dbReference>
<dbReference type="PROSITE" id="PS50122">
    <property type="entry name" value="CHEB"/>
    <property type="match status" value="1"/>
</dbReference>
<evidence type="ECO:0000313" key="6">
    <source>
        <dbReference type="EMBL" id="MBK6009197.1"/>
    </source>
</evidence>
<feature type="domain" description="CheB-type methylesterase" evidence="5">
    <location>
        <begin position="9"/>
        <end position="198"/>
    </location>
</feature>
<comment type="catalytic activity">
    <reaction evidence="3">
        <text>[protein]-L-glutamate 5-O-methyl ester + H2O = L-glutamyl-[protein] + methanol + H(+)</text>
        <dbReference type="Rhea" id="RHEA:23236"/>
        <dbReference type="Rhea" id="RHEA-COMP:10208"/>
        <dbReference type="Rhea" id="RHEA-COMP:10311"/>
        <dbReference type="ChEBI" id="CHEBI:15377"/>
        <dbReference type="ChEBI" id="CHEBI:15378"/>
        <dbReference type="ChEBI" id="CHEBI:17790"/>
        <dbReference type="ChEBI" id="CHEBI:29973"/>
        <dbReference type="ChEBI" id="CHEBI:82795"/>
        <dbReference type="EC" id="3.1.1.61"/>
    </reaction>
</comment>
<dbReference type="Proteomes" id="UP000630528">
    <property type="component" value="Unassembled WGS sequence"/>
</dbReference>
<dbReference type="Gene3D" id="3.40.50.180">
    <property type="entry name" value="Methylesterase CheB, C-terminal domain"/>
    <property type="match status" value="1"/>
</dbReference>
<dbReference type="PANTHER" id="PTHR42872:SF6">
    <property type="entry name" value="PROTEIN-GLUTAMATE METHYLESTERASE_PROTEIN-GLUTAMINE GLUTAMINASE"/>
    <property type="match status" value="1"/>
</dbReference>
<evidence type="ECO:0000256" key="2">
    <source>
        <dbReference type="ARBA" id="ARBA00039140"/>
    </source>
</evidence>
<keyword evidence="7" id="KW-1185">Reference proteome</keyword>
<organism evidence="6 7">
    <name type="scientific">Ramlibacter ginsenosidimutans</name>
    <dbReference type="NCBI Taxonomy" id="502333"/>
    <lineage>
        <taxon>Bacteria</taxon>
        <taxon>Pseudomonadati</taxon>
        <taxon>Pseudomonadota</taxon>
        <taxon>Betaproteobacteria</taxon>
        <taxon>Burkholderiales</taxon>
        <taxon>Comamonadaceae</taxon>
        <taxon>Ramlibacter</taxon>
    </lineage>
</organism>
<dbReference type="SUPFAM" id="SSF52738">
    <property type="entry name" value="Methylesterase CheB, C-terminal domain"/>
    <property type="match status" value="1"/>
</dbReference>
<dbReference type="GO" id="GO:0000156">
    <property type="term" value="F:phosphorelay response regulator activity"/>
    <property type="evidence" value="ECO:0007669"/>
    <property type="project" value="InterPro"/>
</dbReference>
<accession>A0A934WQD1</accession>
<dbReference type="EC" id="3.1.1.61" evidence="2"/>
<keyword evidence="4" id="KW-0145">Chemotaxis</keyword>
<dbReference type="PANTHER" id="PTHR42872">
    <property type="entry name" value="PROTEIN-GLUTAMATE METHYLESTERASE/PROTEIN-GLUTAMINE GLUTAMINASE"/>
    <property type="match status" value="1"/>
</dbReference>
<name>A0A934WQD1_9BURK</name>
<gene>
    <name evidence="6" type="ORF">JJB11_24125</name>
</gene>
<protein>
    <recommendedName>
        <fullName evidence="2">protein-glutamate methylesterase</fullName>
        <ecNumber evidence="2">3.1.1.61</ecNumber>
    </recommendedName>
</protein>
<evidence type="ECO:0000256" key="3">
    <source>
        <dbReference type="ARBA" id="ARBA00048267"/>
    </source>
</evidence>
<evidence type="ECO:0000256" key="1">
    <source>
        <dbReference type="ARBA" id="ARBA00022801"/>
    </source>
</evidence>
<dbReference type="CDD" id="cd16433">
    <property type="entry name" value="CheB"/>
    <property type="match status" value="1"/>
</dbReference>
<dbReference type="GO" id="GO:0008984">
    <property type="term" value="F:protein-glutamate methylesterase activity"/>
    <property type="evidence" value="ECO:0007669"/>
    <property type="project" value="UniProtKB-EC"/>
</dbReference>
<sequence length="198" mass="21083">MKRELEPCFRFSAEAVAIGASAGGIDALFTLFHGLQPPVQAAIIVVLHLPEDHESRLVEVFASRVTVPVREAQPNAAIAAGTIWFAPPGYHLLVERERSFSLSCDPPVLFSRPSIDVLFDTCAEAYGNSLAGLVLTGANEDGARGLARIKACGGLAAVQDPHEAAHTVMPQAAIAAADPDYVMPLAGLRRLLHTVVRR</sequence>
<feature type="active site" evidence="4">
    <location>
        <position position="141"/>
    </location>
</feature>
<dbReference type="Pfam" id="PF01339">
    <property type="entry name" value="CheB_methylest"/>
    <property type="match status" value="1"/>
</dbReference>
<reference evidence="6" key="1">
    <citation type="journal article" date="2012" name="J. Microbiol. Biotechnol.">
        <title>Ramlibacter ginsenosidimutans sp. nov., with ginsenoside-converting activity.</title>
        <authorList>
            <person name="Wang L."/>
            <person name="An D.S."/>
            <person name="Kim S.G."/>
            <person name="Jin F.X."/>
            <person name="Kim S.C."/>
            <person name="Lee S.T."/>
            <person name="Im W.T."/>
        </authorList>
    </citation>
    <scope>NUCLEOTIDE SEQUENCE</scope>
    <source>
        <strain evidence="6">KACC 17527</strain>
    </source>
</reference>
<feature type="active site" evidence="4">
    <location>
        <position position="21"/>
    </location>
</feature>
<evidence type="ECO:0000259" key="5">
    <source>
        <dbReference type="PROSITE" id="PS50122"/>
    </source>
</evidence>
<proteinExistence type="predicted"/>
<dbReference type="RefSeq" id="WP_201177610.1">
    <property type="nucleotide sequence ID" value="NZ_JAEPWM010000015.1"/>
</dbReference>
<feature type="active site" evidence="4">
    <location>
        <position position="48"/>
    </location>
</feature>
<dbReference type="InterPro" id="IPR035909">
    <property type="entry name" value="CheB_C"/>
</dbReference>
<evidence type="ECO:0000256" key="4">
    <source>
        <dbReference type="PROSITE-ProRule" id="PRU00050"/>
    </source>
</evidence>
<dbReference type="GO" id="GO:0005737">
    <property type="term" value="C:cytoplasm"/>
    <property type="evidence" value="ECO:0007669"/>
    <property type="project" value="InterPro"/>
</dbReference>
<dbReference type="GO" id="GO:0006935">
    <property type="term" value="P:chemotaxis"/>
    <property type="evidence" value="ECO:0007669"/>
    <property type="project" value="UniProtKB-UniRule"/>
</dbReference>
<reference evidence="6" key="2">
    <citation type="submission" date="2021-01" db="EMBL/GenBank/DDBJ databases">
        <authorList>
            <person name="Kang M."/>
        </authorList>
    </citation>
    <scope>NUCLEOTIDE SEQUENCE</scope>
    <source>
        <strain evidence="6">KACC 17527</strain>
    </source>
</reference>
<dbReference type="EMBL" id="JAEPWM010000015">
    <property type="protein sequence ID" value="MBK6009197.1"/>
    <property type="molecule type" value="Genomic_DNA"/>
</dbReference>
<dbReference type="AlphaFoldDB" id="A0A934WQD1"/>